<dbReference type="EMBL" id="VWPH01000008">
    <property type="protein sequence ID" value="KAA5832080.1"/>
    <property type="molecule type" value="Genomic_DNA"/>
</dbReference>
<dbReference type="Gene3D" id="1.10.150.130">
    <property type="match status" value="1"/>
</dbReference>
<keyword evidence="1 2" id="KW-0238">DNA-binding</keyword>
<keyword evidence="5" id="KW-1185">Reference proteome</keyword>
<organism evidence="4 5">
    <name type="scientific">Saccharopolyspora hirsuta</name>
    <dbReference type="NCBI Taxonomy" id="1837"/>
    <lineage>
        <taxon>Bacteria</taxon>
        <taxon>Bacillati</taxon>
        <taxon>Actinomycetota</taxon>
        <taxon>Actinomycetes</taxon>
        <taxon>Pseudonocardiales</taxon>
        <taxon>Pseudonocardiaceae</taxon>
        <taxon>Saccharopolyspora</taxon>
    </lineage>
</organism>
<evidence type="ECO:0000259" key="3">
    <source>
        <dbReference type="PROSITE" id="PS51900"/>
    </source>
</evidence>
<dbReference type="Pfam" id="PF14659">
    <property type="entry name" value="Phage_int_SAM_3"/>
    <property type="match status" value="1"/>
</dbReference>
<comment type="caution">
    <text evidence="4">The sequence shown here is derived from an EMBL/GenBank/DDBJ whole genome shotgun (WGS) entry which is preliminary data.</text>
</comment>
<evidence type="ECO:0000256" key="1">
    <source>
        <dbReference type="ARBA" id="ARBA00023125"/>
    </source>
</evidence>
<dbReference type="RefSeq" id="WP_150068219.1">
    <property type="nucleotide sequence ID" value="NZ_VWPH01000008.1"/>
</dbReference>
<dbReference type="AlphaFoldDB" id="A0A5M7BSH7"/>
<feature type="domain" description="Core-binding (CB)" evidence="3">
    <location>
        <begin position="1"/>
        <end position="75"/>
    </location>
</feature>
<gene>
    <name evidence="4" type="ORF">F1721_18140</name>
</gene>
<evidence type="ECO:0000256" key="2">
    <source>
        <dbReference type="PROSITE-ProRule" id="PRU01248"/>
    </source>
</evidence>
<dbReference type="InterPro" id="IPR004107">
    <property type="entry name" value="Integrase_SAM-like_N"/>
</dbReference>
<dbReference type="GO" id="GO:0015074">
    <property type="term" value="P:DNA integration"/>
    <property type="evidence" value="ECO:0007669"/>
    <property type="project" value="InterPro"/>
</dbReference>
<name>A0A5M7BSH7_SACHI</name>
<accession>A0A5M7BSH7</accession>
<dbReference type="InterPro" id="IPR044068">
    <property type="entry name" value="CB"/>
</dbReference>
<sequence>MDEWIRAWSDAQSVSDVTWATYQSHIRNHILPRWSGTALGDITRIAAKGWVNKKLRPNMADKSARHPRTVLHDPW</sequence>
<dbReference type="PROSITE" id="PS51900">
    <property type="entry name" value="CB"/>
    <property type="match status" value="1"/>
</dbReference>
<evidence type="ECO:0000313" key="5">
    <source>
        <dbReference type="Proteomes" id="UP000323946"/>
    </source>
</evidence>
<dbReference type="SUPFAM" id="SSF56349">
    <property type="entry name" value="DNA breaking-rejoining enzymes"/>
    <property type="match status" value="1"/>
</dbReference>
<protein>
    <recommendedName>
        <fullName evidence="3">Core-binding (CB) domain-containing protein</fullName>
    </recommendedName>
</protein>
<dbReference type="GO" id="GO:0003677">
    <property type="term" value="F:DNA binding"/>
    <property type="evidence" value="ECO:0007669"/>
    <property type="project" value="UniProtKB-UniRule"/>
</dbReference>
<dbReference type="InterPro" id="IPR010998">
    <property type="entry name" value="Integrase_recombinase_N"/>
</dbReference>
<dbReference type="OrthoDB" id="1822491at2"/>
<dbReference type="InterPro" id="IPR011010">
    <property type="entry name" value="DNA_brk_join_enz"/>
</dbReference>
<reference evidence="4 5" key="1">
    <citation type="submission" date="2019-09" db="EMBL/GenBank/DDBJ databases">
        <title>Draft genome sequence of the thermophilic Saccharopolyspora hirsuta VKM Ac-666T.</title>
        <authorList>
            <person name="Lobastova T.G."/>
            <person name="Fokina V."/>
            <person name="Bragin E.Y."/>
            <person name="Shtratnikova V.Y."/>
            <person name="Starodumova I.P."/>
            <person name="Tarlachkov S.V."/>
            <person name="Donova M.V."/>
        </authorList>
    </citation>
    <scope>NUCLEOTIDE SEQUENCE [LARGE SCALE GENOMIC DNA]</scope>
    <source>
        <strain evidence="4 5">VKM Ac-666</strain>
    </source>
</reference>
<proteinExistence type="predicted"/>
<evidence type="ECO:0000313" key="4">
    <source>
        <dbReference type="EMBL" id="KAA5832080.1"/>
    </source>
</evidence>
<dbReference type="Proteomes" id="UP000323946">
    <property type="component" value="Unassembled WGS sequence"/>
</dbReference>